<keyword evidence="5" id="KW-1185">Reference proteome</keyword>
<evidence type="ECO:0000256" key="1">
    <source>
        <dbReference type="ARBA" id="ARBA00006738"/>
    </source>
</evidence>
<dbReference type="HAMAP" id="MF_00048">
    <property type="entry name" value="UPF0102"/>
    <property type="match status" value="1"/>
</dbReference>
<dbReference type="EMBL" id="MUIE01000233">
    <property type="protein sequence ID" value="OQX34348.1"/>
    <property type="molecule type" value="Genomic_DNA"/>
</dbReference>
<reference evidence="3 5" key="1">
    <citation type="submission" date="2017-02" db="EMBL/GenBank/DDBJ databases">
        <title>Novel co-symbiosis in the unique lucinid bivalve Phacoides pectinatus.</title>
        <authorList>
            <person name="Lim S.J."/>
            <person name="Davis B.G."/>
            <person name="Gill D.E."/>
            <person name="Engel A.S."/>
            <person name="Anderson L.C."/>
            <person name="Campbell B.J."/>
        </authorList>
    </citation>
    <scope>NUCLEOTIDE SEQUENCE [LARGE SCALE GENOMIC DNA]</scope>
    <source>
        <strain evidence="3">LUC13016_P6</strain>
    </source>
</reference>
<organism evidence="3 5">
    <name type="scientific">Candidatus Sedimenticola endophacoides</name>
    <dbReference type="NCBI Taxonomy" id="2548426"/>
    <lineage>
        <taxon>Bacteria</taxon>
        <taxon>Pseudomonadati</taxon>
        <taxon>Pseudomonadota</taxon>
        <taxon>Gammaproteobacteria</taxon>
        <taxon>Chromatiales</taxon>
        <taxon>Sedimenticolaceae</taxon>
        <taxon>Sedimenticola</taxon>
    </lineage>
</organism>
<evidence type="ECO:0000313" key="4">
    <source>
        <dbReference type="EMBL" id="PUE05398.1"/>
    </source>
</evidence>
<dbReference type="NCBIfam" id="TIGR00252">
    <property type="entry name" value="YraN family protein"/>
    <property type="match status" value="1"/>
</dbReference>
<protein>
    <recommendedName>
        <fullName evidence="2">UPF0102 protein B0D84_03570</fullName>
    </recommendedName>
</protein>
<evidence type="ECO:0000313" key="6">
    <source>
        <dbReference type="Proteomes" id="UP000250928"/>
    </source>
</evidence>
<reference evidence="4 6" key="2">
    <citation type="submission" date="2018-01" db="EMBL/GenBank/DDBJ databases">
        <title>Novel co-symbiosis in the lucinid bivalve Phacoides pectinatus.</title>
        <authorList>
            <person name="Lim S.J."/>
            <person name="Davis B.G."/>
            <person name="Gill D.E."/>
            <person name="Engel A.S."/>
            <person name="Anderson L.C."/>
            <person name="Campbell B.J."/>
        </authorList>
    </citation>
    <scope>NUCLEOTIDE SEQUENCE [LARGE SCALE GENOMIC DNA]</scope>
    <source>
        <strain evidence="4">N3_P5</strain>
    </source>
</reference>
<dbReference type="Proteomes" id="UP000243361">
    <property type="component" value="Unassembled WGS sequence"/>
</dbReference>
<gene>
    <name evidence="3" type="ORF">B0D84_03570</name>
    <name evidence="4" type="ORF">C3L24_01235</name>
</gene>
<proteinExistence type="inferred from homology"/>
<dbReference type="Proteomes" id="UP000250928">
    <property type="component" value="Unassembled WGS sequence"/>
</dbReference>
<dbReference type="InterPro" id="IPR003509">
    <property type="entry name" value="UPF0102_YraN-like"/>
</dbReference>
<dbReference type="PANTHER" id="PTHR34039">
    <property type="entry name" value="UPF0102 PROTEIN YRAN"/>
    <property type="match status" value="1"/>
</dbReference>
<dbReference type="InterPro" id="IPR011335">
    <property type="entry name" value="Restrct_endonuc-II-like"/>
</dbReference>
<comment type="similarity">
    <text evidence="1 2">Belongs to the UPF0102 family.</text>
</comment>
<accession>A0A657PMW8</accession>
<dbReference type="Pfam" id="PF02021">
    <property type="entry name" value="UPF0102"/>
    <property type="match status" value="1"/>
</dbReference>
<comment type="caution">
    <text evidence="3">The sequence shown here is derived from an EMBL/GenBank/DDBJ whole genome shotgun (WGS) entry which is preliminary data.</text>
</comment>
<name>A0A657PMW8_9GAMM</name>
<evidence type="ECO:0000313" key="5">
    <source>
        <dbReference type="Proteomes" id="UP000243361"/>
    </source>
</evidence>
<dbReference type="InterPro" id="IPR011856">
    <property type="entry name" value="tRNA_endonuc-like_dom_sf"/>
</dbReference>
<dbReference type="PANTHER" id="PTHR34039:SF1">
    <property type="entry name" value="UPF0102 PROTEIN YRAN"/>
    <property type="match status" value="1"/>
</dbReference>
<dbReference type="NCBIfam" id="NF009150">
    <property type="entry name" value="PRK12497.1-3"/>
    <property type="match status" value="1"/>
</dbReference>
<dbReference type="EMBL" id="PQCO01000081">
    <property type="protein sequence ID" value="PUE05398.1"/>
    <property type="molecule type" value="Genomic_DNA"/>
</dbReference>
<dbReference type="Gene3D" id="3.40.1350.10">
    <property type="match status" value="1"/>
</dbReference>
<dbReference type="SUPFAM" id="SSF52980">
    <property type="entry name" value="Restriction endonuclease-like"/>
    <property type="match status" value="1"/>
</dbReference>
<evidence type="ECO:0000256" key="2">
    <source>
        <dbReference type="HAMAP-Rule" id="MF_00048"/>
    </source>
</evidence>
<sequence length="111" mass="12760">MWRRAAGERGPAAGERGPAAEEAALRHLLGLGLTLLERNYRCRSGEIDLIMREHTTLLFIEVRYRKGLEYGSPAESVDARKRRRIITTARHYLRTRTGERDPPCRFRAKSP</sequence>
<dbReference type="AlphaFoldDB" id="A0A657PMW8"/>
<evidence type="ECO:0000313" key="3">
    <source>
        <dbReference type="EMBL" id="OQX34348.1"/>
    </source>
</evidence>
<dbReference type="GO" id="GO:0003676">
    <property type="term" value="F:nucleic acid binding"/>
    <property type="evidence" value="ECO:0007669"/>
    <property type="project" value="InterPro"/>
</dbReference>